<dbReference type="PROSITE" id="PS51819">
    <property type="entry name" value="VOC"/>
    <property type="match status" value="2"/>
</dbReference>
<dbReference type="InterPro" id="IPR052164">
    <property type="entry name" value="Anthracycline_SecMetBiosynth"/>
</dbReference>
<dbReference type="InterPro" id="IPR037523">
    <property type="entry name" value="VOC_core"/>
</dbReference>
<organism evidence="2 3">
    <name type="scientific">Quadrisphaera setariae</name>
    <dbReference type="NCBI Taxonomy" id="2593304"/>
    <lineage>
        <taxon>Bacteria</taxon>
        <taxon>Bacillati</taxon>
        <taxon>Actinomycetota</taxon>
        <taxon>Actinomycetes</taxon>
        <taxon>Kineosporiales</taxon>
        <taxon>Kineosporiaceae</taxon>
        <taxon>Quadrisphaera</taxon>
    </lineage>
</organism>
<keyword evidence="3" id="KW-1185">Reference proteome</keyword>
<dbReference type="AlphaFoldDB" id="A0A5C8Z5G9"/>
<dbReference type="Pfam" id="PF00903">
    <property type="entry name" value="Glyoxalase"/>
    <property type="match status" value="2"/>
</dbReference>
<protein>
    <submittedName>
        <fullName evidence="2">VOC family protein</fullName>
    </submittedName>
</protein>
<dbReference type="InterPro" id="IPR004360">
    <property type="entry name" value="Glyas_Fos-R_dOase_dom"/>
</dbReference>
<dbReference type="SUPFAM" id="SSF54593">
    <property type="entry name" value="Glyoxalase/Bleomycin resistance protein/Dihydroxybiphenyl dioxygenase"/>
    <property type="match status" value="2"/>
</dbReference>
<dbReference type="PANTHER" id="PTHR33993:SF10">
    <property type="entry name" value="CONSERVED PROTEIN"/>
    <property type="match status" value="1"/>
</dbReference>
<dbReference type="PANTHER" id="PTHR33993">
    <property type="entry name" value="GLYOXALASE-RELATED"/>
    <property type="match status" value="1"/>
</dbReference>
<name>A0A5C8Z5G9_9ACTN</name>
<reference evidence="2 3" key="1">
    <citation type="submission" date="2019-07" db="EMBL/GenBank/DDBJ databases">
        <title>Quadrisphaera sp. strain DD2A genome sequencing and assembly.</title>
        <authorList>
            <person name="Kim I."/>
        </authorList>
    </citation>
    <scope>NUCLEOTIDE SEQUENCE [LARGE SCALE GENOMIC DNA]</scope>
    <source>
        <strain evidence="2 3">DD2A</strain>
    </source>
</reference>
<evidence type="ECO:0000313" key="3">
    <source>
        <dbReference type="Proteomes" id="UP000321234"/>
    </source>
</evidence>
<proteinExistence type="predicted"/>
<dbReference type="Proteomes" id="UP000321234">
    <property type="component" value="Unassembled WGS sequence"/>
</dbReference>
<sequence>MSRRSRPWPAGLPCWTDLASPDPAAARDFYAAVLGWEFRLRGDGPGAYAHVVVDGEVAAGLGPVNDAQPGGWTVYLATDDAAATARAAVDAGGRVVAGPEAMGPQGHVLFVADPSGAVTGAWQAGALIGAGVVNEPGAVVWEDLRSADPDASRAFLRAVFGLEADTFDGAPGGYTTLRLADEQVPCGGAGPLFGAPEPGWLVYFLVPDADAAVAAATGAGGSVTSPPEDTPFGRMAVLTDPHGARFAVMRAPDGAPQPDRS</sequence>
<evidence type="ECO:0000313" key="2">
    <source>
        <dbReference type="EMBL" id="TXR52529.1"/>
    </source>
</evidence>
<dbReference type="OrthoDB" id="9793039at2"/>
<comment type="caution">
    <text evidence="2">The sequence shown here is derived from an EMBL/GenBank/DDBJ whole genome shotgun (WGS) entry which is preliminary data.</text>
</comment>
<gene>
    <name evidence="2" type="ORF">FMM08_18930</name>
</gene>
<accession>A0A5C8Z5G9</accession>
<feature type="domain" description="VOC" evidence="1">
    <location>
        <begin position="11"/>
        <end position="124"/>
    </location>
</feature>
<dbReference type="RefSeq" id="WP_147927959.1">
    <property type="nucleotide sequence ID" value="NZ_VKAC01000013.1"/>
</dbReference>
<evidence type="ECO:0000259" key="1">
    <source>
        <dbReference type="PROSITE" id="PS51819"/>
    </source>
</evidence>
<feature type="domain" description="VOC" evidence="1">
    <location>
        <begin position="135"/>
        <end position="261"/>
    </location>
</feature>
<dbReference type="Gene3D" id="3.10.180.10">
    <property type="entry name" value="2,3-Dihydroxybiphenyl 1,2-Dioxygenase, domain 1"/>
    <property type="match status" value="2"/>
</dbReference>
<dbReference type="EMBL" id="VKAC01000013">
    <property type="protein sequence ID" value="TXR52529.1"/>
    <property type="molecule type" value="Genomic_DNA"/>
</dbReference>
<dbReference type="InterPro" id="IPR029068">
    <property type="entry name" value="Glyas_Bleomycin-R_OHBP_Dase"/>
</dbReference>